<name>D3SVT7_NATMM</name>
<dbReference type="Proteomes" id="UP000011543">
    <property type="component" value="Unassembled WGS sequence"/>
</dbReference>
<dbReference type="PaxDb" id="547559-Nmag_0057"/>
<reference evidence="4" key="1">
    <citation type="submission" date="2010-02" db="EMBL/GenBank/DDBJ databases">
        <title>Complete sequence of chromosome of Natrialba magadii ATCC 43099.</title>
        <authorList>
            <consortium name="US DOE Joint Genome Institute"/>
            <person name="Lucas S."/>
            <person name="Copeland A."/>
            <person name="Lapidus A."/>
            <person name="Cheng J.-F."/>
            <person name="Bruce D."/>
            <person name="Goodwin L."/>
            <person name="Pitluck S."/>
            <person name="Davenport K."/>
            <person name="Saunders E."/>
            <person name="Detter J.C."/>
            <person name="Han C."/>
            <person name="Tapia R."/>
            <person name="Land M."/>
            <person name="Hauser L."/>
            <person name="Kyrpides N."/>
            <person name="Mikhailova N."/>
            <person name="De Castro R.E."/>
            <person name="Maupin-Furlow J.A."/>
            <person name="Woyke T."/>
        </authorList>
    </citation>
    <scope>NUCLEOTIDE SEQUENCE [LARGE SCALE GENOMIC DNA]</scope>
    <source>
        <strain evidence="4">ATCC 43099 / DSM 3394 / CCM 3739 / CIP 104546 / IAM 13178 / JCM 8861 / NBRC 102185 / NCIMB 2190 / MS3</strain>
    </source>
</reference>
<feature type="region of interest" description="Disordered" evidence="1">
    <location>
        <begin position="1"/>
        <end position="20"/>
    </location>
</feature>
<evidence type="ECO:0000313" key="3">
    <source>
        <dbReference type="EMBL" id="ELY34422.1"/>
    </source>
</evidence>
<evidence type="ECO:0000313" key="5">
    <source>
        <dbReference type="Proteomes" id="UP000011543"/>
    </source>
</evidence>
<dbReference type="KEGG" id="nmg:Nmag_0057"/>
<dbReference type="AlphaFoldDB" id="D3SVT7"/>
<organism evidence="2 4">
    <name type="scientific">Natrialba magadii (strain ATCC 43099 / DSM 3394 / CCM 3739 / CIP 104546 / IAM 13178 / JCM 8861 / NBRC 102185 / NCIMB 2190 / MS3)</name>
    <name type="common">Natronobacterium magadii</name>
    <dbReference type="NCBI Taxonomy" id="547559"/>
    <lineage>
        <taxon>Archaea</taxon>
        <taxon>Methanobacteriati</taxon>
        <taxon>Methanobacteriota</taxon>
        <taxon>Stenosarchaea group</taxon>
        <taxon>Halobacteria</taxon>
        <taxon>Halobacteriales</taxon>
        <taxon>Natrialbaceae</taxon>
        <taxon>Natrialba</taxon>
    </lineage>
</organism>
<evidence type="ECO:0000256" key="1">
    <source>
        <dbReference type="SAM" id="MobiDB-lite"/>
    </source>
</evidence>
<dbReference type="EMBL" id="AOHS01000007">
    <property type="protein sequence ID" value="ELY34422.1"/>
    <property type="molecule type" value="Genomic_DNA"/>
</dbReference>
<dbReference type="EMBL" id="CP001932">
    <property type="protein sequence ID" value="ADD03656.1"/>
    <property type="molecule type" value="Genomic_DNA"/>
</dbReference>
<feature type="compositionally biased region" description="Acidic residues" evidence="1">
    <location>
        <begin position="48"/>
        <end position="70"/>
    </location>
</feature>
<dbReference type="HOGENOM" id="CLU_2044474_0_0_2"/>
<gene>
    <name evidence="2" type="ordered locus">Nmag_0057</name>
    <name evidence="3" type="ORF">C500_00767</name>
</gene>
<protein>
    <submittedName>
        <fullName evidence="2">Small CPxCG-related zinc finger protein</fullName>
    </submittedName>
</protein>
<accession>D3SVT7</accession>
<dbReference type="eggNOG" id="arCOG07584">
    <property type="taxonomic scope" value="Archaea"/>
</dbReference>
<feature type="region of interest" description="Disordered" evidence="1">
    <location>
        <begin position="36"/>
        <end position="90"/>
    </location>
</feature>
<feature type="compositionally biased region" description="Basic and acidic residues" evidence="1">
    <location>
        <begin position="71"/>
        <end position="83"/>
    </location>
</feature>
<dbReference type="NCBIfam" id="NF041914">
    <property type="entry name" value="HVO_2523"/>
    <property type="match status" value="1"/>
</dbReference>
<dbReference type="Proteomes" id="UP000001879">
    <property type="component" value="Chromosome"/>
</dbReference>
<reference evidence="3 5" key="3">
    <citation type="journal article" date="2014" name="PLoS Genet.">
        <title>Phylogenetically driven sequencing of extremely halophilic archaea reveals strategies for static and dynamic osmo-response.</title>
        <authorList>
            <person name="Becker E.A."/>
            <person name="Seitzer P.M."/>
            <person name="Tritt A."/>
            <person name="Larsen D."/>
            <person name="Krusor M."/>
            <person name="Yao A.I."/>
            <person name="Wu D."/>
            <person name="Madern D."/>
            <person name="Eisen J.A."/>
            <person name="Darling A.E."/>
            <person name="Facciotti M.T."/>
        </authorList>
    </citation>
    <scope>NUCLEOTIDE SEQUENCE [LARGE SCALE GENOMIC DNA]</scope>
    <source>
        <strain evidence="5">ATCC 43099 / DSM 3394 / CCM 3739 / CIP 104546 / IAM 13178 / JCM 8861 / NBRC 102185 / NCIMB 2190 / MS3</strain>
        <strain evidence="3">MS-3</strain>
    </source>
</reference>
<sequence>MTADDQYPNQHRHWHCPVGDPTSVVTALLFCPMTESSESNTAGAVGSEDAEGAEDSEDSEDSGDAEGAEDSENREHPANSEHRRNGRPCPHCETPMYKRHCKYICPQHGVVFDCADTFWV</sequence>
<proteinExistence type="predicted"/>
<reference evidence="2" key="4">
    <citation type="submission" date="2016-09" db="EMBL/GenBank/DDBJ databases">
        <authorList>
            <person name="Pfeiffer F."/>
        </authorList>
    </citation>
    <scope>NUCLEOTIDE SEQUENCE</scope>
    <source>
        <strain evidence="2">ATCC 43099</strain>
    </source>
</reference>
<reference evidence="2 4" key="2">
    <citation type="journal article" date="2012" name="BMC Genomics">
        <title>A comparative genomics perspective on the genetic content of the alkaliphilic haloarchaeon Natrialba magadii ATCC 43099T.</title>
        <authorList>
            <person name="Siddaramappa S."/>
            <person name="Challacombe J.F."/>
            <person name="Decastro R.E."/>
            <person name="Pfeiffer F."/>
            <person name="Sastre D.E."/>
            <person name="Gimenez M.I."/>
            <person name="Paggi R.A."/>
            <person name="Detter J.C."/>
            <person name="Davenport K.W."/>
            <person name="Goodwin L.A."/>
            <person name="Kyrpides N."/>
            <person name="Tapia R."/>
            <person name="Pitluck S."/>
            <person name="Lucas S."/>
            <person name="Woyke T."/>
            <person name="Maupin-Furlow J.A."/>
        </authorList>
    </citation>
    <scope>NUCLEOTIDE SEQUENCE [LARGE SCALE GENOMIC DNA]</scope>
    <source>
        <strain evidence="2">ATCC 43099</strain>
        <strain evidence="4">ATCC 43099 / DSM 3394 / CCM 3739 / CIP 104546 / IAM 13178 / JCM 8861 / NBRC 102185 / NCIMB 2190 / MS3</strain>
    </source>
</reference>
<keyword evidence="4" id="KW-1185">Reference proteome</keyword>
<dbReference type="InterPro" id="IPR049701">
    <property type="entry name" value="HVO_2523-like"/>
</dbReference>
<evidence type="ECO:0000313" key="4">
    <source>
        <dbReference type="Proteomes" id="UP000001879"/>
    </source>
</evidence>
<dbReference type="PATRIC" id="fig|547559.17.peg.143"/>
<evidence type="ECO:0000313" key="2">
    <source>
        <dbReference type="EMBL" id="ADD03656.1"/>
    </source>
</evidence>